<evidence type="ECO:0000313" key="2">
    <source>
        <dbReference type="EMBL" id="QPZ38665.1"/>
    </source>
</evidence>
<dbReference type="Pfam" id="PF00293">
    <property type="entry name" value="NUDIX"/>
    <property type="match status" value="1"/>
</dbReference>
<name>A0ABX6YJ60_9MICO</name>
<dbReference type="CDD" id="cd04688">
    <property type="entry name" value="NUDIX_Hydrolase"/>
    <property type="match status" value="1"/>
</dbReference>
<reference evidence="2 3" key="1">
    <citation type="submission" date="2020-12" db="EMBL/GenBank/DDBJ databases">
        <title>Microbacterium sp. HY060.</title>
        <authorList>
            <person name="Zhou J."/>
        </authorList>
    </citation>
    <scope>NUCLEOTIDE SEQUENCE [LARGE SCALE GENOMIC DNA]</scope>
    <source>
        <strain evidence="2 3">HY60</strain>
    </source>
</reference>
<sequence>MSIDRRRIRVKAMLVAPNTGGTAHAVSLNAPTLENPRGYHRLIGGSVEFGETHRAAVKREVSEELSAAICNLRYLGVVENIFQIDGETGHEIVFVYTGHLDPEPAVMDATLTESDGSVVPVVWRRFDDSDEQLPIYPAEVMRLLETSAE</sequence>
<gene>
    <name evidence="2" type="ORF">HCR76_00700</name>
</gene>
<evidence type="ECO:0000259" key="1">
    <source>
        <dbReference type="Pfam" id="PF00293"/>
    </source>
</evidence>
<evidence type="ECO:0000313" key="3">
    <source>
        <dbReference type="Proteomes" id="UP000662814"/>
    </source>
</evidence>
<dbReference type="Gene3D" id="3.90.79.10">
    <property type="entry name" value="Nucleoside Triphosphate Pyrophosphohydrolase"/>
    <property type="match status" value="1"/>
</dbReference>
<feature type="domain" description="Nudix hydrolase" evidence="1">
    <location>
        <begin position="36"/>
        <end position="133"/>
    </location>
</feature>
<dbReference type="RefSeq" id="WP_166985861.1">
    <property type="nucleotide sequence ID" value="NZ_CP061169.1"/>
</dbReference>
<dbReference type="Proteomes" id="UP000662814">
    <property type="component" value="Chromosome"/>
</dbReference>
<dbReference type="InterPro" id="IPR015797">
    <property type="entry name" value="NUDIX_hydrolase-like_dom_sf"/>
</dbReference>
<keyword evidence="3" id="KW-1185">Reference proteome</keyword>
<dbReference type="InterPro" id="IPR000086">
    <property type="entry name" value="NUDIX_hydrolase_dom"/>
</dbReference>
<protein>
    <submittedName>
        <fullName evidence="2">NUDIX domain-containing protein</fullName>
    </submittedName>
</protein>
<dbReference type="SUPFAM" id="SSF55811">
    <property type="entry name" value="Nudix"/>
    <property type="match status" value="1"/>
</dbReference>
<organism evidence="2 3">
    <name type="scientific">Paramicrobacterium chengjingii</name>
    <dbReference type="NCBI Taxonomy" id="2769067"/>
    <lineage>
        <taxon>Bacteria</taxon>
        <taxon>Bacillati</taxon>
        <taxon>Actinomycetota</taxon>
        <taxon>Actinomycetes</taxon>
        <taxon>Micrococcales</taxon>
        <taxon>Microbacteriaceae</taxon>
        <taxon>Paramicrobacterium</taxon>
    </lineage>
</organism>
<proteinExistence type="predicted"/>
<dbReference type="EMBL" id="CP061169">
    <property type="protein sequence ID" value="QPZ38665.1"/>
    <property type="molecule type" value="Genomic_DNA"/>
</dbReference>
<accession>A0ABX6YJ60</accession>